<organism evidence="1 2">
    <name type="scientific">Candidatus Giovannonibacteria bacterium RIFCSPHIGHO2_12_44_12</name>
    <dbReference type="NCBI Taxonomy" id="1798340"/>
    <lineage>
        <taxon>Bacteria</taxon>
        <taxon>Candidatus Giovannoniibacteriota</taxon>
    </lineage>
</organism>
<comment type="caution">
    <text evidence="1">The sequence shown here is derived from an EMBL/GenBank/DDBJ whole genome shotgun (WGS) entry which is preliminary data.</text>
</comment>
<dbReference type="AlphaFoldDB" id="A0A1F5WXT0"/>
<dbReference type="EMBL" id="MFHS01000046">
    <property type="protein sequence ID" value="OGF80429.1"/>
    <property type="molecule type" value="Genomic_DNA"/>
</dbReference>
<protein>
    <submittedName>
        <fullName evidence="1">Uncharacterized protein</fullName>
    </submittedName>
</protein>
<evidence type="ECO:0000313" key="1">
    <source>
        <dbReference type="EMBL" id="OGF80429.1"/>
    </source>
</evidence>
<reference evidence="1 2" key="1">
    <citation type="journal article" date="2016" name="Nat. Commun.">
        <title>Thousands of microbial genomes shed light on interconnected biogeochemical processes in an aquifer system.</title>
        <authorList>
            <person name="Anantharaman K."/>
            <person name="Brown C.T."/>
            <person name="Hug L.A."/>
            <person name="Sharon I."/>
            <person name="Castelle C.J."/>
            <person name="Probst A.J."/>
            <person name="Thomas B.C."/>
            <person name="Singh A."/>
            <person name="Wilkins M.J."/>
            <person name="Karaoz U."/>
            <person name="Brodie E.L."/>
            <person name="Williams K.H."/>
            <person name="Hubbard S.S."/>
            <person name="Banfield J.F."/>
        </authorList>
    </citation>
    <scope>NUCLEOTIDE SEQUENCE [LARGE SCALE GENOMIC DNA]</scope>
</reference>
<accession>A0A1F5WXT0</accession>
<proteinExistence type="predicted"/>
<name>A0A1F5WXT0_9BACT</name>
<dbReference type="Proteomes" id="UP000178299">
    <property type="component" value="Unassembled WGS sequence"/>
</dbReference>
<evidence type="ECO:0000313" key="2">
    <source>
        <dbReference type="Proteomes" id="UP000178299"/>
    </source>
</evidence>
<gene>
    <name evidence="1" type="ORF">A2W48_02980</name>
</gene>
<sequence>MIDQLLLKQLRNLLGKQFWNCLYCIKRASSHKGVFSFLDFYVSAVNRFSQSRDSLRYMNEIFLQILSMRKFQQNSCPQPGRPLYFFPELSKEWNVTLKSDKMLLYN</sequence>